<evidence type="ECO:0000313" key="4">
    <source>
        <dbReference type="Proteomes" id="UP001227230"/>
    </source>
</evidence>
<dbReference type="PANTHER" id="PTHR32285">
    <property type="entry name" value="PROTEIN TRICHOME BIREFRINGENCE-LIKE 9-RELATED"/>
    <property type="match status" value="1"/>
</dbReference>
<dbReference type="EMBL" id="CP126663">
    <property type="protein sequence ID" value="WKA07453.1"/>
    <property type="molecule type" value="Genomic_DNA"/>
</dbReference>
<proteinExistence type="inferred from homology"/>
<dbReference type="PANTHER" id="PTHR32285:SF8">
    <property type="entry name" value="PROTEIN TRICHOME BIREFRINGENCE-LIKE 5"/>
    <property type="match status" value="1"/>
</dbReference>
<gene>
    <name evidence="3" type="ORF">VitviT2T_025280</name>
</gene>
<comment type="similarity">
    <text evidence="1">Belongs to the PC-esterase family. TBL subfamily.</text>
</comment>
<keyword evidence="4" id="KW-1185">Reference proteome</keyword>
<dbReference type="Pfam" id="PF13839">
    <property type="entry name" value="PC-Esterase"/>
    <property type="match status" value="1"/>
</dbReference>
<evidence type="ECO:0000313" key="3">
    <source>
        <dbReference type="EMBL" id="WKA07453.1"/>
    </source>
</evidence>
<evidence type="ECO:0000259" key="2">
    <source>
        <dbReference type="Pfam" id="PF13839"/>
    </source>
</evidence>
<dbReference type="Proteomes" id="UP001227230">
    <property type="component" value="Chromosome 16"/>
</dbReference>
<organism evidence="3 4">
    <name type="scientific">Vitis vinifera</name>
    <name type="common">Grape</name>
    <dbReference type="NCBI Taxonomy" id="29760"/>
    <lineage>
        <taxon>Eukaryota</taxon>
        <taxon>Viridiplantae</taxon>
        <taxon>Streptophyta</taxon>
        <taxon>Embryophyta</taxon>
        <taxon>Tracheophyta</taxon>
        <taxon>Spermatophyta</taxon>
        <taxon>Magnoliopsida</taxon>
        <taxon>eudicotyledons</taxon>
        <taxon>Gunneridae</taxon>
        <taxon>Pentapetalae</taxon>
        <taxon>rosids</taxon>
        <taxon>Vitales</taxon>
        <taxon>Vitaceae</taxon>
        <taxon>Viteae</taxon>
        <taxon>Vitis</taxon>
    </lineage>
</organism>
<dbReference type="InterPro" id="IPR029962">
    <property type="entry name" value="TBL"/>
</dbReference>
<evidence type="ECO:0000256" key="1">
    <source>
        <dbReference type="ARBA" id="ARBA00007727"/>
    </source>
</evidence>
<accession>A0ABY9DK68</accession>
<name>A0ABY9DK68_VITVI</name>
<protein>
    <recommendedName>
        <fullName evidence="2">Trichome birefringence-like C-terminal domain-containing protein</fullName>
    </recommendedName>
</protein>
<reference evidence="3 4" key="1">
    <citation type="journal article" date="2023" name="Hortic Res">
        <title>The complete reference genome for grapevine (Vitis vinifera L.) genetics and breeding.</title>
        <authorList>
            <person name="Shi X."/>
            <person name="Cao S."/>
            <person name="Wang X."/>
            <person name="Huang S."/>
            <person name="Wang Y."/>
            <person name="Liu Z."/>
            <person name="Liu W."/>
            <person name="Leng X."/>
            <person name="Peng Y."/>
            <person name="Wang N."/>
            <person name="Wang Y."/>
            <person name="Ma Z."/>
            <person name="Xu X."/>
            <person name="Zhang F."/>
            <person name="Xue H."/>
            <person name="Zhong H."/>
            <person name="Wang Y."/>
            <person name="Zhang K."/>
            <person name="Velt A."/>
            <person name="Avia K."/>
            <person name="Holtgrawe D."/>
            <person name="Grimplet J."/>
            <person name="Matus J.T."/>
            <person name="Ware D."/>
            <person name="Wu X."/>
            <person name="Wang H."/>
            <person name="Liu C."/>
            <person name="Fang Y."/>
            <person name="Rustenholz C."/>
            <person name="Cheng Z."/>
            <person name="Xiao H."/>
            <person name="Zhou Y."/>
        </authorList>
    </citation>
    <scope>NUCLEOTIDE SEQUENCE [LARGE SCALE GENOMIC DNA]</scope>
    <source>
        <strain evidence="4">cv. Pinot noir / PN40024</strain>
        <tissue evidence="3">Leaf</tissue>
    </source>
</reference>
<feature type="domain" description="Trichome birefringence-like C-terminal" evidence="2">
    <location>
        <begin position="49"/>
        <end position="121"/>
    </location>
</feature>
<dbReference type="InterPro" id="IPR026057">
    <property type="entry name" value="TBL_C"/>
</dbReference>
<sequence length="124" mass="14023">MNGNGSLHHSQIAEGVQNGNSKQGQHLKVEGISKLLIGFDQQLNGCDLRRGKMLMLVGDSMNWNQFESLLCLPHEGLPGKSRMYEIHGHRITKGIGYVVFNFADYNCTVEFVRSHFFVREGSQW</sequence>